<dbReference type="AlphaFoldDB" id="A0A0M3JJS8"/>
<organism evidence="3">
    <name type="scientific">Anisakis simplex</name>
    <name type="common">Herring worm</name>
    <dbReference type="NCBI Taxonomy" id="6269"/>
    <lineage>
        <taxon>Eukaryota</taxon>
        <taxon>Metazoa</taxon>
        <taxon>Ecdysozoa</taxon>
        <taxon>Nematoda</taxon>
        <taxon>Chromadorea</taxon>
        <taxon>Rhabditida</taxon>
        <taxon>Spirurina</taxon>
        <taxon>Ascaridomorpha</taxon>
        <taxon>Ascaridoidea</taxon>
        <taxon>Anisakidae</taxon>
        <taxon>Anisakis</taxon>
        <taxon>Anisakis simplex complex</taxon>
    </lineage>
</organism>
<dbReference type="EMBL" id="UYRR01019014">
    <property type="protein sequence ID" value="VDK29704.1"/>
    <property type="molecule type" value="Genomic_DNA"/>
</dbReference>
<evidence type="ECO:0000313" key="1">
    <source>
        <dbReference type="EMBL" id="VDK29704.1"/>
    </source>
</evidence>
<evidence type="ECO:0000313" key="2">
    <source>
        <dbReference type="Proteomes" id="UP000267096"/>
    </source>
</evidence>
<protein>
    <submittedName>
        <fullName evidence="3">Cadherin-related hmr-1 (inferred by orthology to a C. elegans protein)</fullName>
    </submittedName>
</protein>
<dbReference type="WBParaSite" id="ASIM_0000789901-mRNA-1">
    <property type="protein sequence ID" value="ASIM_0000789901-mRNA-1"/>
    <property type="gene ID" value="ASIM_0000789901"/>
</dbReference>
<reference evidence="1 2" key="2">
    <citation type="submission" date="2018-11" db="EMBL/GenBank/DDBJ databases">
        <authorList>
            <consortium name="Pathogen Informatics"/>
        </authorList>
    </citation>
    <scope>NUCLEOTIDE SEQUENCE [LARGE SCALE GENOMIC DNA]</scope>
</reference>
<accession>A0A0M3JJS8</accession>
<dbReference type="Proteomes" id="UP000267096">
    <property type="component" value="Unassembled WGS sequence"/>
</dbReference>
<reference evidence="3" key="1">
    <citation type="submission" date="2017-02" db="UniProtKB">
        <authorList>
            <consortium name="WormBaseParasite"/>
        </authorList>
    </citation>
    <scope>IDENTIFICATION</scope>
</reference>
<evidence type="ECO:0000313" key="3">
    <source>
        <dbReference type="WBParaSite" id="ASIM_0000789901-mRNA-1"/>
    </source>
</evidence>
<proteinExistence type="predicted"/>
<gene>
    <name evidence="1" type="ORF">ASIM_LOCUS7657</name>
</gene>
<name>A0A0M3JJS8_ANISI</name>
<keyword evidence="2" id="KW-1185">Reference proteome</keyword>
<dbReference type="OrthoDB" id="5846426at2759"/>
<sequence>MTDGTMTIFVNSYRGKLGKTMIGRVYVEDKDDWDLPDKTFTWAPGKSLPGFELASNGEVRIDDYNSIA</sequence>